<dbReference type="EMBL" id="LBWP01000007">
    <property type="protein sequence ID" value="KKR11462.1"/>
    <property type="molecule type" value="Genomic_DNA"/>
</dbReference>
<evidence type="ECO:0000313" key="2">
    <source>
        <dbReference type="EMBL" id="KKR11462.1"/>
    </source>
</evidence>
<comment type="caution">
    <text evidence="2">The sequence shown here is derived from an EMBL/GenBank/DDBJ whole genome shotgun (WGS) entry which is preliminary data.</text>
</comment>
<feature type="transmembrane region" description="Helical" evidence="1">
    <location>
        <begin position="183"/>
        <end position="205"/>
    </location>
</feature>
<keyword evidence="1" id="KW-1133">Transmembrane helix</keyword>
<reference evidence="2 3" key="1">
    <citation type="journal article" date="2015" name="Nature">
        <title>rRNA introns, odd ribosomes, and small enigmatic genomes across a large radiation of phyla.</title>
        <authorList>
            <person name="Brown C.T."/>
            <person name="Hug L.A."/>
            <person name="Thomas B.C."/>
            <person name="Sharon I."/>
            <person name="Castelle C.J."/>
            <person name="Singh A."/>
            <person name="Wilkins M.J."/>
            <person name="Williams K.H."/>
            <person name="Banfield J.F."/>
        </authorList>
    </citation>
    <scope>NUCLEOTIDE SEQUENCE [LARGE SCALE GENOMIC DNA]</scope>
</reference>
<feature type="transmembrane region" description="Helical" evidence="1">
    <location>
        <begin position="7"/>
        <end position="24"/>
    </location>
</feature>
<accession>A0A0G0RCM9</accession>
<feature type="transmembrane region" description="Helical" evidence="1">
    <location>
        <begin position="356"/>
        <end position="373"/>
    </location>
</feature>
<sequence>MIKRFRLIILAALILRIFLSFLTWHPDVNNHVDWGIRFWQYGAKDYYSANVWSYTWPNQPPGTIYIYAGITKLYDFVFSIFWWINLKIPLFPSDVIFYLESNLYPALLKLPSMLADLGIAYLIYKSVADKKIARFGVVLWLVNPIVWYNSSLWGQTDSLIAFFVFLAFYLLKKNKPELSLLSYALSVYIKVSLLIFIPIYVYLFIKEKYKPTIYVKSVILVLLVVVGLTVPFAKGNPLVWLYDLYQNKIFAQQLQVITANAFNIWTTIASIHEKPQTLYLGPLTYRMWGTLSFILSYLVLIFFFIKSKAKDVYFTLSLIAFSSFMLMTNMHERYLYPFFPFFTAVTVSNKKLLKVYIIVSIISLLNLYNFWWYPKISFIVGFLSFSDRLMPRILGFVMFLIYLYLFKLFLRQTRTSKI</sequence>
<feature type="transmembrane region" description="Helical" evidence="1">
    <location>
        <begin position="152"/>
        <end position="171"/>
    </location>
</feature>
<evidence type="ECO:0000313" key="3">
    <source>
        <dbReference type="Proteomes" id="UP000034246"/>
    </source>
</evidence>
<name>A0A0G0RCM9_9BACT</name>
<dbReference type="STRING" id="1618550.UT39_C0007G0027"/>
<dbReference type="AlphaFoldDB" id="A0A0G0RCM9"/>
<proteinExistence type="predicted"/>
<keyword evidence="1" id="KW-0472">Membrane</keyword>
<gene>
    <name evidence="2" type="ORF">UT39_C0007G0027</name>
</gene>
<keyword evidence="1" id="KW-0812">Transmembrane</keyword>
<feature type="transmembrane region" description="Helical" evidence="1">
    <location>
        <begin position="64"/>
        <end position="85"/>
    </location>
</feature>
<feature type="transmembrane region" description="Helical" evidence="1">
    <location>
        <begin position="283"/>
        <end position="305"/>
    </location>
</feature>
<feature type="transmembrane region" description="Helical" evidence="1">
    <location>
        <begin position="393"/>
        <end position="410"/>
    </location>
</feature>
<dbReference type="Proteomes" id="UP000034246">
    <property type="component" value="Unassembled WGS sequence"/>
</dbReference>
<protein>
    <submittedName>
        <fullName evidence="2">Uncharacterized protein</fullName>
    </submittedName>
</protein>
<feature type="transmembrane region" description="Helical" evidence="1">
    <location>
        <begin position="211"/>
        <end position="233"/>
    </location>
</feature>
<evidence type="ECO:0000256" key="1">
    <source>
        <dbReference type="SAM" id="Phobius"/>
    </source>
</evidence>
<organism evidence="2 3">
    <name type="scientific">Candidatus Woesebacteria bacterium GW2011_GWA1_39_21</name>
    <dbReference type="NCBI Taxonomy" id="1618550"/>
    <lineage>
        <taxon>Bacteria</taxon>
        <taxon>Candidatus Woeseibacteriota</taxon>
    </lineage>
</organism>